<reference evidence="1 2" key="1">
    <citation type="submission" date="2019-09" db="EMBL/GenBank/DDBJ databases">
        <title>Identification of Malikia spinosa a prominent benzene-, toluene-, and ethylbenzene-degrading bacterium: enrichment, isolation and whole genome sequencing.</title>
        <authorList>
            <person name="Tancsics A."/>
            <person name="Revesz F."/>
            <person name="Kriszt B."/>
        </authorList>
    </citation>
    <scope>NUCLEOTIDE SEQUENCE [LARGE SCALE GENOMIC DNA]</scope>
    <source>
        <strain evidence="1 2">AB6</strain>
    </source>
</reference>
<dbReference type="EMBL" id="VYSB01000009">
    <property type="protein sequence ID" value="MYZ52448.1"/>
    <property type="molecule type" value="Genomic_DNA"/>
</dbReference>
<sequence length="89" mass="9643">MSQFDSPTPDQVVALRARVQAALASGITAGQDWCAGAVCTSRRSWQQWERGERAMHAGFFKLACLEVERLAGPVRPANPALLSTSSLQQ</sequence>
<dbReference type="AlphaFoldDB" id="A0A7C9J6W2"/>
<evidence type="ECO:0000313" key="1">
    <source>
        <dbReference type="EMBL" id="MYZ52448.1"/>
    </source>
</evidence>
<dbReference type="RefSeq" id="WP_161125289.1">
    <property type="nucleotide sequence ID" value="NZ_DAIPCI010000049.1"/>
</dbReference>
<name>A0A7C9J6W2_9BURK</name>
<organism evidence="1 2">
    <name type="scientific">Malikia spinosa</name>
    <dbReference type="NCBI Taxonomy" id="86180"/>
    <lineage>
        <taxon>Bacteria</taxon>
        <taxon>Pseudomonadati</taxon>
        <taxon>Pseudomonadota</taxon>
        <taxon>Betaproteobacteria</taxon>
        <taxon>Burkholderiales</taxon>
        <taxon>Comamonadaceae</taxon>
        <taxon>Malikia</taxon>
    </lineage>
</organism>
<accession>A0A7C9J6W2</accession>
<gene>
    <name evidence="1" type="ORF">F5985_09955</name>
</gene>
<protein>
    <recommendedName>
        <fullName evidence="3">XRE family transcriptional regulator</fullName>
    </recommendedName>
</protein>
<proteinExistence type="predicted"/>
<evidence type="ECO:0000313" key="2">
    <source>
        <dbReference type="Proteomes" id="UP000481947"/>
    </source>
</evidence>
<dbReference type="Proteomes" id="UP000481947">
    <property type="component" value="Unassembled WGS sequence"/>
</dbReference>
<evidence type="ECO:0008006" key="3">
    <source>
        <dbReference type="Google" id="ProtNLM"/>
    </source>
</evidence>
<comment type="caution">
    <text evidence="1">The sequence shown here is derived from an EMBL/GenBank/DDBJ whole genome shotgun (WGS) entry which is preliminary data.</text>
</comment>